<evidence type="ECO:0000313" key="6">
    <source>
        <dbReference type="Proteomes" id="UP000464178"/>
    </source>
</evidence>
<proteinExistence type="predicted"/>
<dbReference type="PANTHER" id="PTHR44103:SF1">
    <property type="entry name" value="PROPROTEIN CONVERTASE P"/>
    <property type="match status" value="1"/>
</dbReference>
<name>A0A6P2CXP6_9BACT</name>
<keyword evidence="6" id="KW-1185">Reference proteome</keyword>
<evidence type="ECO:0000256" key="3">
    <source>
        <dbReference type="ARBA" id="ARBA00023180"/>
    </source>
</evidence>
<keyword evidence="2" id="KW-0677">Repeat</keyword>
<dbReference type="SMART" id="SM00191">
    <property type="entry name" value="Int_alpha"/>
    <property type="match status" value="4"/>
</dbReference>
<dbReference type="AlphaFoldDB" id="A0A6P2CXP6"/>
<protein>
    <recommendedName>
        <fullName evidence="4">Bacterial Ig-like domain-containing protein</fullName>
    </recommendedName>
</protein>
<dbReference type="RefSeq" id="WP_162668444.1">
    <property type="nucleotide sequence ID" value="NZ_LR593886.1"/>
</dbReference>
<organism evidence="5 6">
    <name type="scientific">Gemmata massiliana</name>
    <dbReference type="NCBI Taxonomy" id="1210884"/>
    <lineage>
        <taxon>Bacteria</taxon>
        <taxon>Pseudomonadati</taxon>
        <taxon>Planctomycetota</taxon>
        <taxon>Planctomycetia</taxon>
        <taxon>Gemmatales</taxon>
        <taxon>Gemmataceae</taxon>
        <taxon>Gemmata</taxon>
    </lineage>
</organism>
<keyword evidence="1" id="KW-0732">Signal</keyword>
<dbReference type="KEGG" id="gms:SOIL9_39430"/>
<dbReference type="Gene3D" id="2.60.40.10">
    <property type="entry name" value="Immunoglobulins"/>
    <property type="match status" value="2"/>
</dbReference>
<gene>
    <name evidence="5" type="ORF">SOIL9_39430</name>
</gene>
<feature type="domain" description="Bacterial Ig-like" evidence="4">
    <location>
        <begin position="748"/>
        <end position="826"/>
    </location>
</feature>
<dbReference type="PANTHER" id="PTHR44103">
    <property type="entry name" value="PROPROTEIN CONVERTASE P"/>
    <property type="match status" value="1"/>
</dbReference>
<dbReference type="InterPro" id="IPR013783">
    <property type="entry name" value="Ig-like_fold"/>
</dbReference>
<dbReference type="Proteomes" id="UP000464178">
    <property type="component" value="Chromosome"/>
</dbReference>
<reference evidence="5 6" key="1">
    <citation type="submission" date="2019-05" db="EMBL/GenBank/DDBJ databases">
        <authorList>
            <consortium name="Science for Life Laboratories"/>
        </authorList>
    </citation>
    <scope>NUCLEOTIDE SEQUENCE [LARGE SCALE GENOMIC DNA]</scope>
    <source>
        <strain evidence="5">Soil9</strain>
    </source>
</reference>
<dbReference type="Gene3D" id="2.130.10.130">
    <property type="entry name" value="Integrin alpha, N-terminal"/>
    <property type="match status" value="2"/>
</dbReference>
<dbReference type="Pfam" id="PF01839">
    <property type="entry name" value="FG-GAP"/>
    <property type="match status" value="1"/>
</dbReference>
<dbReference type="NCBIfam" id="TIGR02601">
    <property type="entry name" value="autotrns_rpt"/>
    <property type="match status" value="2"/>
</dbReference>
<evidence type="ECO:0000313" key="5">
    <source>
        <dbReference type="EMBL" id="VTR93771.1"/>
    </source>
</evidence>
<dbReference type="InterPro" id="IPR028994">
    <property type="entry name" value="Integrin_alpha_N"/>
</dbReference>
<sequence length="1235" mass="119430">MKWIDSILQRLSASTRSNRKSRRALAQLSLTCLEDRVTPSTVTWTGGGGNNNWSNAANWGGIAPVTGDDLVFADLGMSVTAVNDFAGGTSFSSITIQGANYTITGNAIGLTGDVSTTYSSGSSALLLDTDLGGGDAIVAPGGVLDFGGVISGLSGLTVSGGGALLLSGSGSNTYVGTTLVAEGVLVLNKAGAVAVPGNLTVGDGDGGELVQLLAADQIADGATVAVGEGAIFDLNGTSETFDDLIMQGSTVNIGAGGTLILSSSISSFDAGNNTTALIQGGTLDLNGSGSFALVANDDPSSLIDLRITSVVANGGISKSGAGVLALAGANTYAGATAVTVGAIQVEGDTALGATSGATTVSSGASVFFDGSNLSVAEGFTISGTGYGTSGALASLNGAVTISGNVNLAANSQIGAAGSATLTINGVIDDGGSTFNLTVLQGATGRTVLGGANTFDGNLVVNSGYLRATHGGALGDTATATTVTFDDTATLELSGGIALPATKSLTLTLNGANGGSASKIINVAGSNTISGTLLFAGNEQITVATGTSLTISGAISQSGGNRNLLTAGSGVLTLSGTNSYTGGTFVNGGRLVVDGSIGTSSGAFVANGATIGGSGTVPAATVNSGGTLAPGGSPGIISTGALSLNSGSIFSVELNGTTVGTQYDQANVTGAVSLGGTLSVTLGFTPALGSTFVITANDGTDAVTGTFTGLAEGATFSVSGQTFQISYVGGTGNDVTLTVLESPTATVASSVNPAVFGQPVTFSVTVAGSGATPTGNVTLVVDGVSVETVALTGGVATFTAISSLSIASHTVSVNYAGAGVYGTASGSLSGGQTVTQASTTSTVASSDPTTAPGEQVTFTATIAAMAPGSGTPTGTVTFSADGTVLATITVDVAGRASFSTPALASGTHTITASFTPASGNFLASTRTVTQTVVPPRGNDVNGDGRADIIAGTATSSSHIKVFSSADGSLIRSFLAFDGFQGGVASAGGDTNGDGFTDVIAGTATAGSHVKVFDGATGALRRSFIAFQGFQGGVVVASGDVNGDGFADVIVGTRTGGSHVKVFSGADGSEIRSLLAFSGSLSGVSVASGDIDGDGFADVIVGAAGRSSHVKVFSGRDGSLLQSFFAFPGYLGGVTVAAGDLNGDGRADVVVGAATGSSHVKVFSGRDQSELRSFLAVPGITGNLSVAVADVNGDGVLDIVASSKTGTSSITSVDGTSLNASNSFLAFGGFLGGVEVG</sequence>
<dbReference type="InterPro" id="IPR013425">
    <property type="entry name" value="Autotrns_rpt"/>
</dbReference>
<dbReference type="EMBL" id="LR593886">
    <property type="protein sequence ID" value="VTR93771.1"/>
    <property type="molecule type" value="Genomic_DNA"/>
</dbReference>
<dbReference type="InterPro" id="IPR032109">
    <property type="entry name" value="Big_3_5"/>
</dbReference>
<evidence type="ECO:0000256" key="2">
    <source>
        <dbReference type="ARBA" id="ARBA00022737"/>
    </source>
</evidence>
<dbReference type="Pfam" id="PF12951">
    <property type="entry name" value="PATR"/>
    <property type="match status" value="4"/>
</dbReference>
<dbReference type="Pfam" id="PF16640">
    <property type="entry name" value="Big_3_5"/>
    <property type="match status" value="2"/>
</dbReference>
<evidence type="ECO:0000256" key="1">
    <source>
        <dbReference type="ARBA" id="ARBA00022729"/>
    </source>
</evidence>
<dbReference type="SUPFAM" id="SSF51126">
    <property type="entry name" value="Pectin lyase-like"/>
    <property type="match status" value="2"/>
</dbReference>
<dbReference type="InterPro" id="IPR011050">
    <property type="entry name" value="Pectin_lyase_fold/virulence"/>
</dbReference>
<keyword evidence="3" id="KW-0325">Glycoprotein</keyword>
<accession>A0A6P2CXP6</accession>
<dbReference type="Pfam" id="PF13517">
    <property type="entry name" value="FG-GAP_3"/>
    <property type="match status" value="1"/>
</dbReference>
<dbReference type="InterPro" id="IPR013519">
    <property type="entry name" value="Int_alpha_beta-p"/>
</dbReference>
<evidence type="ECO:0000259" key="4">
    <source>
        <dbReference type="Pfam" id="PF16640"/>
    </source>
</evidence>
<feature type="domain" description="Bacterial Ig-like" evidence="4">
    <location>
        <begin position="845"/>
        <end position="931"/>
    </location>
</feature>
<dbReference type="SUPFAM" id="SSF69318">
    <property type="entry name" value="Integrin alpha N-terminal domain"/>
    <property type="match status" value="1"/>
</dbReference>
<dbReference type="InterPro" id="IPR013517">
    <property type="entry name" value="FG-GAP"/>
</dbReference>